<dbReference type="FunFam" id="3.30.160.60:FF:000690">
    <property type="entry name" value="Zinc finger protein 354C"/>
    <property type="match status" value="2"/>
</dbReference>
<evidence type="ECO:0000256" key="2">
    <source>
        <dbReference type="ARBA" id="ARBA00022737"/>
    </source>
</evidence>
<dbReference type="AlphaFoldDB" id="A0A6G0WC58"/>
<evidence type="ECO:0000256" key="1">
    <source>
        <dbReference type="ARBA" id="ARBA00022723"/>
    </source>
</evidence>
<dbReference type="Pfam" id="PF00096">
    <property type="entry name" value="zf-C2H2"/>
    <property type="match status" value="3"/>
</dbReference>
<proteinExistence type="predicted"/>
<reference evidence="8 9" key="1">
    <citation type="submission" date="2019-07" db="EMBL/GenBank/DDBJ databases">
        <title>Genomics analysis of Aphanomyces spp. identifies a new class of oomycete effector associated with host adaptation.</title>
        <authorList>
            <person name="Gaulin E."/>
        </authorList>
    </citation>
    <scope>NUCLEOTIDE SEQUENCE [LARGE SCALE GENOMIC DNA]</scope>
    <source>
        <strain evidence="8 9">ATCC 201684</strain>
    </source>
</reference>
<feature type="domain" description="C2H2-type" evidence="7">
    <location>
        <begin position="121"/>
        <end position="150"/>
    </location>
</feature>
<evidence type="ECO:0000256" key="6">
    <source>
        <dbReference type="SAM" id="MobiDB-lite"/>
    </source>
</evidence>
<feature type="domain" description="C2H2-type" evidence="7">
    <location>
        <begin position="179"/>
        <end position="206"/>
    </location>
</feature>
<dbReference type="Gene3D" id="3.30.160.60">
    <property type="entry name" value="Classic Zinc Finger"/>
    <property type="match status" value="3"/>
</dbReference>
<dbReference type="EMBL" id="VJMJ01000294">
    <property type="protein sequence ID" value="KAF0723856.1"/>
    <property type="molecule type" value="Genomic_DNA"/>
</dbReference>
<keyword evidence="3 5" id="KW-0863">Zinc-finger</keyword>
<dbReference type="SUPFAM" id="SSF57667">
    <property type="entry name" value="beta-beta-alpha zinc fingers"/>
    <property type="match status" value="2"/>
</dbReference>
<gene>
    <name evidence="8" type="ORF">Ae201684_017350</name>
</gene>
<comment type="caution">
    <text evidence="8">The sequence shown here is derived from an EMBL/GenBank/DDBJ whole genome shotgun (WGS) entry which is preliminary data.</text>
</comment>
<name>A0A6G0WC58_9STRA</name>
<accession>A0A6G0WC58</accession>
<dbReference type="SMART" id="SM00355">
    <property type="entry name" value="ZnF_C2H2"/>
    <property type="match status" value="3"/>
</dbReference>
<evidence type="ECO:0000256" key="5">
    <source>
        <dbReference type="PROSITE-ProRule" id="PRU00042"/>
    </source>
</evidence>
<keyword evidence="9" id="KW-1185">Reference proteome</keyword>
<keyword evidence="1" id="KW-0479">Metal-binding</keyword>
<evidence type="ECO:0000256" key="3">
    <source>
        <dbReference type="ARBA" id="ARBA00022771"/>
    </source>
</evidence>
<feature type="compositionally biased region" description="Polar residues" evidence="6">
    <location>
        <begin position="239"/>
        <end position="254"/>
    </location>
</feature>
<feature type="region of interest" description="Disordered" evidence="6">
    <location>
        <begin position="206"/>
        <end position="254"/>
    </location>
</feature>
<dbReference type="PANTHER" id="PTHR23235:SF120">
    <property type="entry name" value="KRUPPEL-LIKE FACTOR 15"/>
    <property type="match status" value="1"/>
</dbReference>
<dbReference type="InterPro" id="IPR013087">
    <property type="entry name" value="Znf_C2H2_type"/>
</dbReference>
<evidence type="ECO:0000313" key="8">
    <source>
        <dbReference type="EMBL" id="KAF0723856.1"/>
    </source>
</evidence>
<feature type="region of interest" description="Disordered" evidence="6">
    <location>
        <begin position="40"/>
        <end position="97"/>
    </location>
</feature>
<dbReference type="PROSITE" id="PS50157">
    <property type="entry name" value="ZINC_FINGER_C2H2_2"/>
    <property type="match status" value="3"/>
</dbReference>
<feature type="compositionally biased region" description="Basic residues" evidence="6">
    <location>
        <begin position="41"/>
        <end position="58"/>
    </location>
</feature>
<keyword evidence="4" id="KW-0862">Zinc</keyword>
<protein>
    <recommendedName>
        <fullName evidence="7">C2H2-type domain-containing protein</fullName>
    </recommendedName>
</protein>
<dbReference type="GO" id="GO:0000978">
    <property type="term" value="F:RNA polymerase II cis-regulatory region sequence-specific DNA binding"/>
    <property type="evidence" value="ECO:0007669"/>
    <property type="project" value="TreeGrafter"/>
</dbReference>
<dbReference type="InterPro" id="IPR036236">
    <property type="entry name" value="Znf_C2H2_sf"/>
</dbReference>
<dbReference type="GO" id="GO:0000981">
    <property type="term" value="F:DNA-binding transcription factor activity, RNA polymerase II-specific"/>
    <property type="evidence" value="ECO:0007669"/>
    <property type="project" value="TreeGrafter"/>
</dbReference>
<evidence type="ECO:0000256" key="4">
    <source>
        <dbReference type="ARBA" id="ARBA00022833"/>
    </source>
</evidence>
<sequence length="488" mass="53279">MSLNKRLYCTTYVHFNANVRHPRRLLPDFNCRGVPEAVKKQQPHRYHFRRCHSSKHTSQRNTDAMGGGTADDSLDIDSDNEKPAPGSESPVTSAHSPLSGDCTSCQEGVPCGEPGKARQEFVCPVEGCHRVFCSSSNLGRHVKAHSGLKPYACEKCSKRFGRAFTLARHQITHTGAKPYHCEVCNKGFNTSGNLCRHRHIHEKERAEAASTEACKKEKKRKIPLKEETGHLAKKLEPSPLSSPRTSIKSEPSTEASMVDDLVNKLYLVVGEDDSDDLDPIRVPPSGDVDTDTESLISDVFSDFDLEADAKPAPVASPVNPAQVVYSACMQMENALKQGSINDLSVLAQQATQAAELEMKDACQKYEDAGRRFGAICQVAAPTVTSAMCRRLVFLESEKNCATRLVERSRRLVEQTCHLCGIEDIETARSIMLEVVCASQEAAGCLINASEASLSELMLQQAAAQEASLLVGATPRTAATTPQTIILPM</sequence>
<dbReference type="GO" id="GO:0008270">
    <property type="term" value="F:zinc ion binding"/>
    <property type="evidence" value="ECO:0007669"/>
    <property type="project" value="UniProtKB-KW"/>
</dbReference>
<keyword evidence="2" id="KW-0677">Repeat</keyword>
<dbReference type="PANTHER" id="PTHR23235">
    <property type="entry name" value="KRUEPPEL-LIKE TRANSCRIPTION FACTOR"/>
    <property type="match status" value="1"/>
</dbReference>
<evidence type="ECO:0000313" key="9">
    <source>
        <dbReference type="Proteomes" id="UP000481153"/>
    </source>
</evidence>
<feature type="compositionally biased region" description="Basic and acidic residues" evidence="6">
    <location>
        <begin position="223"/>
        <end position="236"/>
    </location>
</feature>
<evidence type="ECO:0000259" key="7">
    <source>
        <dbReference type="PROSITE" id="PS50157"/>
    </source>
</evidence>
<dbReference type="Proteomes" id="UP000481153">
    <property type="component" value="Unassembled WGS sequence"/>
</dbReference>
<dbReference type="PROSITE" id="PS00028">
    <property type="entry name" value="ZINC_FINGER_C2H2_1"/>
    <property type="match status" value="3"/>
</dbReference>
<feature type="domain" description="C2H2-type" evidence="7">
    <location>
        <begin position="151"/>
        <end position="178"/>
    </location>
</feature>
<dbReference type="VEuPathDB" id="FungiDB:AeMF1_013002"/>
<organism evidence="8 9">
    <name type="scientific">Aphanomyces euteiches</name>
    <dbReference type="NCBI Taxonomy" id="100861"/>
    <lineage>
        <taxon>Eukaryota</taxon>
        <taxon>Sar</taxon>
        <taxon>Stramenopiles</taxon>
        <taxon>Oomycota</taxon>
        <taxon>Saprolegniomycetes</taxon>
        <taxon>Saprolegniales</taxon>
        <taxon>Verrucalvaceae</taxon>
        <taxon>Aphanomyces</taxon>
    </lineage>
</organism>